<dbReference type="PANTHER" id="PTHR12526:SF630">
    <property type="entry name" value="GLYCOSYLTRANSFERASE"/>
    <property type="match status" value="1"/>
</dbReference>
<dbReference type="Pfam" id="PF00534">
    <property type="entry name" value="Glycos_transf_1"/>
    <property type="match status" value="1"/>
</dbReference>
<keyword evidence="3" id="KW-1185">Reference proteome</keyword>
<reference evidence="2 3" key="1">
    <citation type="submission" date="2021-08" db="EMBL/GenBank/DDBJ databases">
        <title>Muricauda profundi sp. nov., a marine bacterium isolated from deep seawater of the Mariana Trench.</title>
        <authorList>
            <person name="Wei Y."/>
        </authorList>
    </citation>
    <scope>NUCLEOTIDE SEQUENCE [LARGE SCALE GENOMIC DNA]</scope>
    <source>
        <strain evidence="2 3">W52</strain>
    </source>
</reference>
<evidence type="ECO:0000313" key="2">
    <source>
        <dbReference type="EMBL" id="MBW8198581.1"/>
    </source>
</evidence>
<dbReference type="EMBL" id="JAHZSV010000001">
    <property type="protein sequence ID" value="MBW8198581.1"/>
    <property type="molecule type" value="Genomic_DNA"/>
</dbReference>
<organism evidence="2 3">
    <name type="scientific">Flagellimonas abyssi</name>
    <dbReference type="NCBI Taxonomy" id="2864871"/>
    <lineage>
        <taxon>Bacteria</taxon>
        <taxon>Pseudomonadati</taxon>
        <taxon>Bacteroidota</taxon>
        <taxon>Flavobacteriia</taxon>
        <taxon>Flavobacteriales</taxon>
        <taxon>Flavobacteriaceae</taxon>
        <taxon>Flagellimonas</taxon>
    </lineage>
</organism>
<evidence type="ECO:0000259" key="1">
    <source>
        <dbReference type="Pfam" id="PF00534"/>
    </source>
</evidence>
<dbReference type="Gene3D" id="3.40.50.2000">
    <property type="entry name" value="Glycogen Phosphorylase B"/>
    <property type="match status" value="2"/>
</dbReference>
<dbReference type="EC" id="2.4.-.-" evidence="2"/>
<dbReference type="InterPro" id="IPR001296">
    <property type="entry name" value="Glyco_trans_1"/>
</dbReference>
<comment type="caution">
    <text evidence="2">The sequence shown here is derived from an EMBL/GenBank/DDBJ whole genome shotgun (WGS) entry which is preliminary data.</text>
</comment>
<dbReference type="Proteomes" id="UP001196136">
    <property type="component" value="Unassembled WGS sequence"/>
</dbReference>
<dbReference type="PANTHER" id="PTHR12526">
    <property type="entry name" value="GLYCOSYLTRANSFERASE"/>
    <property type="match status" value="1"/>
</dbReference>
<protein>
    <submittedName>
        <fullName evidence="2">Glycosyltransferase</fullName>
        <ecNumber evidence="2">2.4.-.-</ecNumber>
    </submittedName>
</protein>
<name>A0ABS7EM24_9FLAO</name>
<dbReference type="RefSeq" id="WP_220112288.1">
    <property type="nucleotide sequence ID" value="NZ_JAHZSV010000001.1"/>
</dbReference>
<accession>A0ABS7EM24</accession>
<feature type="domain" description="Glycosyl transferase family 1" evidence="1">
    <location>
        <begin position="187"/>
        <end position="351"/>
    </location>
</feature>
<keyword evidence="2" id="KW-0328">Glycosyltransferase</keyword>
<gene>
    <name evidence="2" type="ORF">K1F36_01985</name>
</gene>
<evidence type="ECO:0000313" key="3">
    <source>
        <dbReference type="Proteomes" id="UP001196136"/>
    </source>
</evidence>
<proteinExistence type="predicted"/>
<sequence>MEKQKLNIVILTDQLHKIGGINSLINIKANYWSTVKKHKVDIVTTEQEGKATFYPFSEQISLYDLGILYDRNSSYFGKNNIVKVFKNYRKLKKLLKNLNPDLVIIANHIPVTFFFPFLNSKAKFLKEYHFTQFYRSKVKPTPLIRFEKLVENKLDFKVVLNEEEKGFYNSGRIVHIPNPIPHSFIEKPSFSIETREKTAIAAGRFSPVKRFDLLLEIWNEFKKSDNEWNLEIYGDGTDIDVAELNSLITKYHLKDSVRLIKPVDNLMEIMQKKGLYLMTSIQECFPMVLLESQSSGLPIIAFDCPTGPRNIIEKDKTGCLIEMDNKVMFINKLLELTHEDKKREELARNGFESVQKYLLDPVMKQWDQKILNHL</sequence>
<dbReference type="GO" id="GO:0016757">
    <property type="term" value="F:glycosyltransferase activity"/>
    <property type="evidence" value="ECO:0007669"/>
    <property type="project" value="UniProtKB-KW"/>
</dbReference>
<dbReference type="SUPFAM" id="SSF53756">
    <property type="entry name" value="UDP-Glycosyltransferase/glycogen phosphorylase"/>
    <property type="match status" value="1"/>
</dbReference>
<keyword evidence="2" id="KW-0808">Transferase</keyword>